<organism evidence="3 4">
    <name type="scientific">Marine Group I thaumarchaeote</name>
    <dbReference type="NCBI Taxonomy" id="2511932"/>
    <lineage>
        <taxon>Archaea</taxon>
        <taxon>Nitrososphaerota</taxon>
        <taxon>Marine Group I</taxon>
    </lineage>
</organism>
<evidence type="ECO:0000313" key="3">
    <source>
        <dbReference type="EMBL" id="NWJ29458.1"/>
    </source>
</evidence>
<dbReference type="Proteomes" id="UP000568446">
    <property type="component" value="Unassembled WGS sequence"/>
</dbReference>
<evidence type="ECO:0000256" key="1">
    <source>
        <dbReference type="SAM" id="MobiDB-lite"/>
    </source>
</evidence>
<protein>
    <submittedName>
        <fullName evidence="3">Uncharacterized protein</fullName>
    </submittedName>
</protein>
<feature type="region of interest" description="Disordered" evidence="1">
    <location>
        <begin position="1127"/>
        <end position="1159"/>
    </location>
</feature>
<keyword evidence="2" id="KW-0812">Transmembrane</keyword>
<proteinExistence type="predicted"/>
<keyword evidence="2" id="KW-1133">Transmembrane helix</keyword>
<feature type="transmembrane region" description="Helical" evidence="2">
    <location>
        <begin position="12"/>
        <end position="31"/>
    </location>
</feature>
<accession>A0A7K4MJW4</accession>
<keyword evidence="2" id="KW-0472">Membrane</keyword>
<feature type="compositionally biased region" description="Polar residues" evidence="1">
    <location>
        <begin position="1141"/>
        <end position="1155"/>
    </location>
</feature>
<sequence length="1418" mass="148366">MNNKIGRKITSLTIMTIMIAGGMTIGAPGMIPSAAAENQLLFVSAENEAFGNSFGGGQIVEIIVRDPNQSDTDDIESAPTVEINGDAVIMTQGIDGYWYAYIGDAAGVDLLDNAGTHAYGLDYGTEFAGGANLEDPTNSFQNTGAATIYANVTAIGGSPTLSSLSGNYGQVGWVNASVGWPILQVYDLSVGATEIVLEQAGPDESVLLDYTSMEDFAGIEIDRSAAPQGAEVHLTITDGQLNIDPTSEETIIFNYLTGAAKYAATGNTDLSTANACDDNCTLLINLNTNSATDSSGNNVDVLERTSTSDDALAAAGELLFTESSANSGIWSNTDASDDASLNVLTTAIRGTTATIDYNDSAQSFSVSTSTGTIDMDESSVGDEWNSGESMTITLTDGDLNLNTASDETISFNSTNIPTIVTGSPVSATTSNLARVLEVTLSDYNSTLTGITGTLIDAMTGLEDRVSVNVSDCTGATGWKLTGSDTGSAQMATSTTSTSSVTTFSNSPDGAETVILTVIGTTATASSVCNVAVDFMSFGSGVNDAVYRLLLEESDDDTGVFEGDIEYIMLNQLNSDVVADIPEVTTIGSSITMVLAVDHTGTSAPRIQYSDTDSDGQATNIADQADANTHSGIVSFDSGNYKIADTVTVTLVDMDLNLDSSLIDVYTSDYYNVIGDNSTTDEAALLHILDVKIGGTNVDLDGLGFNLVETDVASGIFVSTFQIPSTATPGSDLEVNYVDWLDASGNKIEVGASASITATSGTITMDRSVYPVPFGNVTNMMFLEHGTATGAASLAQGDVTVWITVTDADYNTSASGEDKITDTTVTVKIQRGSNSTTVDTLGDSTADALIETTPDSGVFEISQTITFTSGPDNNCPTVFSAGCILQGDIITVEYADKNTASGSTGTATDSATFDLRNGVLQSDKSVYLIGSDMILTLIEQDFNLNSDSSESYTLDLVEWSSDAADTTLGSNAISGANTAFDPEPSDFRETGSNTGIFQVIVNIPSELSDNLLDRGEEIGLEYTDWGPAGSNYVGQESEDIGITIFTSNFGATIELDQKVYTWTDKVYITIVAPDHNFDGDLVDEIGNTSSDPIKISTRGYSLTTYKLVETGPDTGIFTGEVILTGFSHDANGDGTAERPGAATSSAGSGPTNGTLETDNDDGLTVSFEFSSDQTIVNSALIRWNIGEVQWLESSYPASGTGIVRVIDADMNLNPEAIDNFKIDAWSDSDAGGISVTVTETNEATGIFEGTVFFTVSNDSSGHRLRVGEGDTVTAEYEDNTLPDPYTTADELDIGATTLIGTIVSPLERAPATNLRTVDAFGNSLDAVSVDQQVQISADLVNGQDKEQVFAYLVQIQDGNGVTVSLAWITGQLTSGQSFSPALSWIPTEAGTYTATAFVWESIDNPTALSPPVSTTISVS</sequence>
<name>A0A7K4MJW4_9ARCH</name>
<dbReference type="EMBL" id="JACATK010000002">
    <property type="protein sequence ID" value="NWJ29458.1"/>
    <property type="molecule type" value="Genomic_DNA"/>
</dbReference>
<reference evidence="3 4" key="1">
    <citation type="journal article" date="2019" name="Environ. Microbiol.">
        <title>Genomics insights into ecotype formation of ammonia-oxidizing archaea in the deep ocean.</title>
        <authorList>
            <person name="Wang Y."/>
            <person name="Huang J.M."/>
            <person name="Cui G.J."/>
            <person name="Nunoura T."/>
            <person name="Takaki Y."/>
            <person name="Li W.L."/>
            <person name="Li J."/>
            <person name="Gao Z.M."/>
            <person name="Takai K."/>
            <person name="Zhang A.Q."/>
            <person name="Stepanauskas R."/>
        </authorList>
    </citation>
    <scope>NUCLEOTIDE SEQUENCE [LARGE SCALE GENOMIC DNA]</scope>
    <source>
        <strain evidence="3 4">C4</strain>
    </source>
</reference>
<gene>
    <name evidence="3" type="ORF">HX850_00840</name>
</gene>
<comment type="caution">
    <text evidence="3">The sequence shown here is derived from an EMBL/GenBank/DDBJ whole genome shotgun (WGS) entry which is preliminary data.</text>
</comment>
<evidence type="ECO:0000256" key="2">
    <source>
        <dbReference type="SAM" id="Phobius"/>
    </source>
</evidence>
<evidence type="ECO:0000313" key="4">
    <source>
        <dbReference type="Proteomes" id="UP000568446"/>
    </source>
</evidence>
<feature type="region of interest" description="Disordered" evidence="1">
    <location>
        <begin position="367"/>
        <end position="386"/>
    </location>
</feature>